<gene>
    <name evidence="1" type="ORF">CBW57_13645</name>
</gene>
<evidence type="ECO:0000313" key="2">
    <source>
        <dbReference type="Proteomes" id="UP000196440"/>
    </source>
</evidence>
<proteinExistence type="predicted"/>
<reference evidence="1 2" key="1">
    <citation type="submission" date="2017-05" db="EMBL/GenBank/DDBJ databases">
        <title>Whole genome sequencing of Yersinia kristensenii.</title>
        <authorList>
            <person name="Campioni F."/>
        </authorList>
    </citation>
    <scope>NUCLEOTIDE SEQUENCE [LARGE SCALE GENOMIC DNA]</scope>
    <source>
        <strain evidence="1 2">CFSAN060536</strain>
    </source>
</reference>
<sequence length="94" mass="10354">MALKLNTPKLPESNEPATNAETARFIAGASKKPVTAKAKLLNFRLNENFEGILESEAMRTGQSKTTVLKAALAAWDNMDENQRNHWLLESAKIG</sequence>
<accession>A0A208ZZ27</accession>
<comment type="caution">
    <text evidence="1">The sequence shown here is derived from an EMBL/GenBank/DDBJ whole genome shotgun (WGS) entry which is preliminary data.</text>
</comment>
<organism evidence="1 2">
    <name type="scientific">Yersinia intermedia</name>
    <dbReference type="NCBI Taxonomy" id="631"/>
    <lineage>
        <taxon>Bacteria</taxon>
        <taxon>Pseudomonadati</taxon>
        <taxon>Pseudomonadota</taxon>
        <taxon>Gammaproteobacteria</taxon>
        <taxon>Enterobacterales</taxon>
        <taxon>Yersiniaceae</taxon>
        <taxon>Yersinia</taxon>
    </lineage>
</organism>
<name>A0A208ZZ27_YERIN</name>
<dbReference type="Proteomes" id="UP000196440">
    <property type="component" value="Unassembled WGS sequence"/>
</dbReference>
<evidence type="ECO:0000313" key="1">
    <source>
        <dbReference type="EMBL" id="OVZ85752.1"/>
    </source>
</evidence>
<protein>
    <submittedName>
        <fullName evidence="1">CopG family transcriptional regulator</fullName>
    </submittedName>
</protein>
<dbReference type="EMBL" id="NHOI01000016">
    <property type="protein sequence ID" value="OVZ85752.1"/>
    <property type="molecule type" value="Genomic_DNA"/>
</dbReference>
<dbReference type="AlphaFoldDB" id="A0A208ZZ27"/>
<dbReference type="RefSeq" id="WP_013572681.1">
    <property type="nucleotide sequence ID" value="NZ_CBCPKE010000033.1"/>
</dbReference>